<evidence type="ECO:0000313" key="6">
    <source>
        <dbReference type="Proteomes" id="UP000028045"/>
    </source>
</evidence>
<comment type="similarity">
    <text evidence="2">Belongs to the NAD(P)-dependent epimerase/dehydratase family. Dihydroflavonol-4-reductase subfamily.</text>
</comment>
<feature type="region of interest" description="Disordered" evidence="3">
    <location>
        <begin position="58"/>
        <end position="87"/>
    </location>
</feature>
<evidence type="ECO:0000256" key="3">
    <source>
        <dbReference type="SAM" id="MobiDB-lite"/>
    </source>
</evidence>
<protein>
    <recommendedName>
        <fullName evidence="4">NAD-dependent epimerase/dehydratase domain-containing protein</fullName>
    </recommendedName>
</protein>
<keyword evidence="1" id="KW-0560">Oxidoreductase</keyword>
<proteinExistence type="inferred from homology"/>
<accession>A0A084AF01</accession>
<dbReference type="EMBL" id="KL649643">
    <property type="protein sequence ID" value="KEY63880.1"/>
    <property type="molecule type" value="Genomic_DNA"/>
</dbReference>
<dbReference type="PANTHER" id="PTHR10366">
    <property type="entry name" value="NAD DEPENDENT EPIMERASE/DEHYDRATASE"/>
    <property type="match status" value="1"/>
</dbReference>
<evidence type="ECO:0000313" key="5">
    <source>
        <dbReference type="EMBL" id="KEY63880.1"/>
    </source>
</evidence>
<dbReference type="InterPro" id="IPR001509">
    <property type="entry name" value="Epimerase_deHydtase"/>
</dbReference>
<reference evidence="5 6" key="1">
    <citation type="journal article" date="2014" name="BMC Genomics">
        <title>Comparative genome sequencing reveals chemotype-specific gene clusters in the toxigenic black mold Stachybotrys.</title>
        <authorList>
            <person name="Semeiks J."/>
            <person name="Borek D."/>
            <person name="Otwinowski Z."/>
            <person name="Grishin N.V."/>
        </authorList>
    </citation>
    <scope>NUCLEOTIDE SEQUENCE [LARGE SCALE GENOMIC DNA]</scope>
    <source>
        <strain evidence="6">CBS 109288 / IBT 7711</strain>
    </source>
</reference>
<dbReference type="PANTHER" id="PTHR10366:SF562">
    <property type="entry name" value="ALDEHYDE REDUCTASE II (AFU_ORTHOLOGUE AFUA_1G11360)"/>
    <property type="match status" value="1"/>
</dbReference>
<evidence type="ECO:0000256" key="1">
    <source>
        <dbReference type="ARBA" id="ARBA00023002"/>
    </source>
</evidence>
<name>A0A084AF01_STACB</name>
<dbReference type="AlphaFoldDB" id="A0A084AF01"/>
<evidence type="ECO:0000259" key="4">
    <source>
        <dbReference type="Pfam" id="PF01370"/>
    </source>
</evidence>
<dbReference type="InterPro" id="IPR036291">
    <property type="entry name" value="NAD(P)-bd_dom_sf"/>
</dbReference>
<dbReference type="GO" id="GO:0016616">
    <property type="term" value="F:oxidoreductase activity, acting on the CH-OH group of donors, NAD or NADP as acceptor"/>
    <property type="evidence" value="ECO:0007669"/>
    <property type="project" value="TreeGrafter"/>
</dbReference>
<gene>
    <name evidence="5" type="ORF">S7711_10128</name>
</gene>
<keyword evidence="6" id="KW-1185">Reference proteome</keyword>
<dbReference type="Gene3D" id="3.40.50.720">
    <property type="entry name" value="NAD(P)-binding Rossmann-like Domain"/>
    <property type="match status" value="1"/>
</dbReference>
<dbReference type="SUPFAM" id="SSF51735">
    <property type="entry name" value="NAD(P)-binding Rossmann-fold domains"/>
    <property type="match status" value="1"/>
</dbReference>
<feature type="compositionally biased region" description="Polar residues" evidence="3">
    <location>
        <begin position="78"/>
        <end position="87"/>
    </location>
</feature>
<dbReference type="Pfam" id="PF01370">
    <property type="entry name" value="Epimerase"/>
    <property type="match status" value="1"/>
</dbReference>
<sequence length="650" mass="70414">MNSQAQPLRFVNISNPVRPGKEQRRLVRSHASREAYARIRQAAVANYLGLSDTTITTTASSTAHDHTTGKPAMPSPPTAESSTTDANRPSLALAAGRVDPFGAFAVPLGPMESFLLDHYIRVVIPTSTDLCKWFRGANSSLGTFYRHRMTVDWIPLALTDPGLLSGVLLAACRHLAVVEKQDTRKHVLNTMAIQYKLVSLQSLAATLAGDESAALGDSALAKVIALGTDEVCFFLIAVGNLEASKSHVLGAVKMADLRGGFENLGLNGLLAFLLRRLTSDKVVRGLVPSNNIQSYPHLISHLHPKTLYTNTTMAEPTPAIPRGSLILITGATGHVASELTRQFLERGYCVRGTVRDLAKASWLNRVFQPYVASGHFTLALVPDMTVPGAFSDAMKDVAAVAHVATIGLDPDPTKVIPPTVAAATSILRAAAAEPSVRRFVFTSSVVAAAMLAPGDATHVTKESWNEAVLDLAWATPPYGPDRAIPVYMASKVAAEREVWRFVSDERPPFVVNVVSPQVIWGERLNADCAAPSGAMLPDLYDGKPPATSFIPAVDVKDVGLLHVAAMLDGDTRSERIQAWGRYHTWNEVLDVLRKLYPRHKFIDDFTGLPDLSLTTDESKPLALMKKWGGEGEWRKFEDTVGDNLKNVKDE</sequence>
<organism evidence="5 6">
    <name type="scientific">Stachybotrys chartarum (strain CBS 109288 / IBT 7711)</name>
    <name type="common">Toxic black mold</name>
    <name type="synonym">Stilbospora chartarum</name>
    <dbReference type="NCBI Taxonomy" id="1280523"/>
    <lineage>
        <taxon>Eukaryota</taxon>
        <taxon>Fungi</taxon>
        <taxon>Dikarya</taxon>
        <taxon>Ascomycota</taxon>
        <taxon>Pezizomycotina</taxon>
        <taxon>Sordariomycetes</taxon>
        <taxon>Hypocreomycetidae</taxon>
        <taxon>Hypocreales</taxon>
        <taxon>Stachybotryaceae</taxon>
        <taxon>Stachybotrys</taxon>
    </lineage>
</organism>
<feature type="domain" description="NAD-dependent epimerase/dehydratase" evidence="4">
    <location>
        <begin position="326"/>
        <end position="503"/>
    </location>
</feature>
<dbReference type="HOGENOM" id="CLU_419304_0_0_1"/>
<dbReference type="OrthoDB" id="2735536at2759"/>
<dbReference type="InterPro" id="IPR050425">
    <property type="entry name" value="NAD(P)_dehydrat-like"/>
</dbReference>
<evidence type="ECO:0000256" key="2">
    <source>
        <dbReference type="ARBA" id="ARBA00023445"/>
    </source>
</evidence>
<dbReference type="Proteomes" id="UP000028045">
    <property type="component" value="Unassembled WGS sequence"/>
</dbReference>